<dbReference type="Pfam" id="PF13640">
    <property type="entry name" value="2OG-FeII_Oxy_3"/>
    <property type="match status" value="1"/>
</dbReference>
<sequence length="225" mass="25110">MLLPIDTLLTPQEVHYCRQQLAAGPWQDGSLTAGTLAVQVKRNLQLDDHSEQALQLRQLILGKLQSHPLFVSATLPSRYFPPKFNCYQDGGHYGLHVDNAILALGSPEQLRSDVSCTLFLNSPDEYDGGELVIETRYGAQQVKLEAGSLIIYPSTSLHQVLPVTAGQRICSFFWIQSLIRDAHQREMLFELDQSVQALTVALGEGDAEVGRLSQLYHNLLREWAV</sequence>
<dbReference type="GO" id="GO:0051213">
    <property type="term" value="F:dioxygenase activity"/>
    <property type="evidence" value="ECO:0007669"/>
    <property type="project" value="UniProtKB-KW"/>
</dbReference>
<name>A0ABW8NDB5_9GAMM</name>
<keyword evidence="6 7" id="KW-0408">Iron</keyword>
<feature type="binding site" evidence="7">
    <location>
        <position position="96"/>
    </location>
    <ligand>
        <name>Fe cation</name>
        <dbReference type="ChEBI" id="CHEBI:24875"/>
    </ligand>
</feature>
<dbReference type="RefSeq" id="WP_416204485.1">
    <property type="nucleotide sequence ID" value="NZ_JBBKTX010000001.1"/>
</dbReference>
<dbReference type="HAMAP" id="MF_00657">
    <property type="entry name" value="Hydroxyl_YbiX"/>
    <property type="match status" value="1"/>
</dbReference>
<evidence type="ECO:0000256" key="2">
    <source>
        <dbReference type="ARBA" id="ARBA00022723"/>
    </source>
</evidence>
<feature type="binding site" evidence="7">
    <location>
        <position position="158"/>
    </location>
    <ligand>
        <name>Fe cation</name>
        <dbReference type="ChEBI" id="CHEBI:24875"/>
    </ligand>
</feature>
<evidence type="ECO:0000256" key="5">
    <source>
        <dbReference type="ARBA" id="ARBA00023002"/>
    </source>
</evidence>
<evidence type="ECO:0000259" key="8">
    <source>
        <dbReference type="PROSITE" id="PS51471"/>
    </source>
</evidence>
<protein>
    <submittedName>
        <fullName evidence="9">Fe2+-dependent dioxygenase</fullName>
    </submittedName>
</protein>
<evidence type="ECO:0000256" key="1">
    <source>
        <dbReference type="ARBA" id="ARBA00001961"/>
    </source>
</evidence>
<gene>
    <name evidence="9" type="ORF">WG929_00840</name>
</gene>
<dbReference type="InterPro" id="IPR006620">
    <property type="entry name" value="Pro_4_hyd_alph"/>
</dbReference>
<dbReference type="PROSITE" id="PS51471">
    <property type="entry name" value="FE2OG_OXY"/>
    <property type="match status" value="1"/>
</dbReference>
<keyword evidence="2 7" id="KW-0479">Metal-binding</keyword>
<dbReference type="NCBIfam" id="NF003974">
    <property type="entry name" value="PRK05467.1-3"/>
    <property type="match status" value="1"/>
</dbReference>
<dbReference type="Gene3D" id="4.10.860.20">
    <property type="entry name" value="Rabenosyn, Rab binding domain"/>
    <property type="match status" value="1"/>
</dbReference>
<dbReference type="SMART" id="SM00702">
    <property type="entry name" value="P4Hc"/>
    <property type="match status" value="1"/>
</dbReference>
<dbReference type="InterPro" id="IPR044862">
    <property type="entry name" value="Pro_4_hyd_alph_FE2OG_OXY"/>
</dbReference>
<keyword evidence="5 7" id="KW-0560">Oxidoreductase</keyword>
<dbReference type="Gene3D" id="2.60.120.620">
    <property type="entry name" value="q2cbj1_9rhob like domain"/>
    <property type="match status" value="1"/>
</dbReference>
<comment type="caution">
    <text evidence="9">The sequence shown here is derived from an EMBL/GenBank/DDBJ whole genome shotgun (WGS) entry which is preliminary data.</text>
</comment>
<keyword evidence="4 7" id="KW-0223">Dioxygenase</keyword>
<evidence type="ECO:0000256" key="7">
    <source>
        <dbReference type="HAMAP-Rule" id="MF_00657"/>
    </source>
</evidence>
<dbReference type="InterPro" id="IPR041097">
    <property type="entry name" value="PKHD_C"/>
</dbReference>
<evidence type="ECO:0000256" key="6">
    <source>
        <dbReference type="ARBA" id="ARBA00023004"/>
    </source>
</evidence>
<comment type="cofactor">
    <cofactor evidence="7">
        <name>Fe(2+)</name>
        <dbReference type="ChEBI" id="CHEBI:29033"/>
    </cofactor>
    <text evidence="7">Binds 1 Fe(2+) ion per subunit.</text>
</comment>
<dbReference type="PANTHER" id="PTHR41536">
    <property type="entry name" value="PKHD-TYPE HYDROXYLASE YBIX"/>
    <property type="match status" value="1"/>
</dbReference>
<keyword evidence="10" id="KW-1185">Reference proteome</keyword>
<feature type="domain" description="Fe2OG dioxygenase" evidence="8">
    <location>
        <begin position="78"/>
        <end position="177"/>
    </location>
</feature>
<evidence type="ECO:0000313" key="10">
    <source>
        <dbReference type="Proteomes" id="UP001620597"/>
    </source>
</evidence>
<dbReference type="Proteomes" id="UP001620597">
    <property type="component" value="Unassembled WGS sequence"/>
</dbReference>
<dbReference type="NCBIfam" id="NF003975">
    <property type="entry name" value="PRK05467.1-4"/>
    <property type="match status" value="1"/>
</dbReference>
<organism evidence="9 10">
    <name type="scientific">Oceanobacter antarcticus</name>
    <dbReference type="NCBI Taxonomy" id="3133425"/>
    <lineage>
        <taxon>Bacteria</taxon>
        <taxon>Pseudomonadati</taxon>
        <taxon>Pseudomonadota</taxon>
        <taxon>Gammaproteobacteria</taxon>
        <taxon>Oceanospirillales</taxon>
        <taxon>Oceanospirillaceae</taxon>
        <taxon>Oceanobacter</taxon>
    </lineage>
</organism>
<dbReference type="InterPro" id="IPR005123">
    <property type="entry name" value="Oxoglu/Fe-dep_dioxygenase_dom"/>
</dbReference>
<dbReference type="InterPro" id="IPR023550">
    <property type="entry name" value="PKHD_hydroxylase"/>
</dbReference>
<keyword evidence="3 7" id="KW-0847">Vitamin C</keyword>
<dbReference type="Pfam" id="PF18331">
    <property type="entry name" value="PKHD_C"/>
    <property type="match status" value="1"/>
</dbReference>
<evidence type="ECO:0000256" key="4">
    <source>
        <dbReference type="ARBA" id="ARBA00022964"/>
    </source>
</evidence>
<reference evidence="9 10" key="1">
    <citation type="submission" date="2024-03" db="EMBL/GenBank/DDBJ databases">
        <title>High-quality draft genome sequence of Oceanobacter sp. wDCs-4.</title>
        <authorList>
            <person name="Dong C."/>
        </authorList>
    </citation>
    <scope>NUCLEOTIDE SEQUENCE [LARGE SCALE GENOMIC DNA]</scope>
    <source>
        <strain evidence="10">wDCs-4</strain>
    </source>
</reference>
<proteinExistence type="inferred from homology"/>
<feature type="binding site" evidence="7">
    <location>
        <position position="98"/>
    </location>
    <ligand>
        <name>Fe cation</name>
        <dbReference type="ChEBI" id="CHEBI:24875"/>
    </ligand>
</feature>
<evidence type="ECO:0000256" key="3">
    <source>
        <dbReference type="ARBA" id="ARBA00022896"/>
    </source>
</evidence>
<dbReference type="EMBL" id="JBBKTX010000001">
    <property type="protein sequence ID" value="MFK4750944.1"/>
    <property type="molecule type" value="Genomic_DNA"/>
</dbReference>
<feature type="binding site" evidence="7">
    <location>
        <position position="168"/>
    </location>
    <ligand>
        <name>2-oxoglutarate</name>
        <dbReference type="ChEBI" id="CHEBI:16810"/>
    </ligand>
</feature>
<comment type="cofactor">
    <cofactor evidence="1 7">
        <name>L-ascorbate</name>
        <dbReference type="ChEBI" id="CHEBI:38290"/>
    </cofactor>
</comment>
<evidence type="ECO:0000313" key="9">
    <source>
        <dbReference type="EMBL" id="MFK4750944.1"/>
    </source>
</evidence>
<accession>A0ABW8NDB5</accession>
<dbReference type="PANTHER" id="PTHR41536:SF1">
    <property type="entry name" value="PKHD-TYPE HYDROXYLASE YBIX"/>
    <property type="match status" value="1"/>
</dbReference>